<protein>
    <submittedName>
        <fullName evidence="1">Uncharacterized protein</fullName>
    </submittedName>
</protein>
<evidence type="ECO:0000313" key="1">
    <source>
        <dbReference type="EMBL" id="KKS12530.1"/>
    </source>
</evidence>
<comment type="caution">
    <text evidence="1">The sequence shown here is derived from an EMBL/GenBank/DDBJ whole genome shotgun (WGS) entry which is preliminary data.</text>
</comment>
<dbReference type="EMBL" id="LCBN01000051">
    <property type="protein sequence ID" value="KKS12530.1"/>
    <property type="molecule type" value="Genomic_DNA"/>
</dbReference>
<reference evidence="1 2" key="1">
    <citation type="journal article" date="2015" name="Nature">
        <title>rRNA introns, odd ribosomes, and small enigmatic genomes across a large radiation of phyla.</title>
        <authorList>
            <person name="Brown C.T."/>
            <person name="Hug L.A."/>
            <person name="Thomas B.C."/>
            <person name="Sharon I."/>
            <person name="Castelle C.J."/>
            <person name="Singh A."/>
            <person name="Wilkins M.J."/>
            <person name="Williams K.H."/>
            <person name="Banfield J.F."/>
        </authorList>
    </citation>
    <scope>NUCLEOTIDE SEQUENCE [LARGE SCALE GENOMIC DNA]</scope>
</reference>
<evidence type="ECO:0000313" key="2">
    <source>
        <dbReference type="Proteomes" id="UP000034753"/>
    </source>
</evidence>
<gene>
    <name evidence="1" type="ORF">UU67_C0051G0004</name>
</gene>
<dbReference type="AlphaFoldDB" id="A0A0G0WI23"/>
<proteinExistence type="predicted"/>
<accession>A0A0G0WI23</accession>
<sequence>MHEEIKLKEVKETKCTCEACQNVWFYGKEEEKERKMNQIHNAGKAMACCGGCLPALLIKEKQVVDLDKCPKCGSRAVKKEVVTHNV</sequence>
<name>A0A0G0WI23_9BACT</name>
<dbReference type="Proteomes" id="UP000034753">
    <property type="component" value="Unassembled WGS sequence"/>
</dbReference>
<organism evidence="1 2">
    <name type="scientific">Candidatus Daviesbacteria bacterium GW2011_GWB1_41_5</name>
    <dbReference type="NCBI Taxonomy" id="1618429"/>
    <lineage>
        <taxon>Bacteria</taxon>
        <taxon>Candidatus Daviesiibacteriota</taxon>
    </lineage>
</organism>